<dbReference type="InterPro" id="IPR031127">
    <property type="entry name" value="E3_UB_ligase_RBR"/>
</dbReference>
<comment type="catalytic activity">
    <reaction evidence="1">
        <text>[E2 ubiquitin-conjugating enzyme]-S-ubiquitinyl-L-cysteine + [acceptor protein]-L-lysine = [E2 ubiquitin-conjugating enzyme]-L-cysteine + [acceptor protein]-N(6)-ubiquitinyl-L-lysine.</text>
        <dbReference type="EC" id="2.3.2.31"/>
    </reaction>
</comment>
<name>A0A9P8AV46_9AGAR</name>
<keyword evidence="12" id="KW-1185">Reference proteome</keyword>
<dbReference type="Pfam" id="PF00097">
    <property type="entry name" value="zf-C3HC4"/>
    <property type="match status" value="1"/>
</dbReference>
<organism evidence="11 12">
    <name type="scientific">Guyanagaster necrorhizus</name>
    <dbReference type="NCBI Taxonomy" id="856835"/>
    <lineage>
        <taxon>Eukaryota</taxon>
        <taxon>Fungi</taxon>
        <taxon>Dikarya</taxon>
        <taxon>Basidiomycota</taxon>
        <taxon>Agaricomycotina</taxon>
        <taxon>Agaricomycetes</taxon>
        <taxon>Agaricomycetidae</taxon>
        <taxon>Agaricales</taxon>
        <taxon>Marasmiineae</taxon>
        <taxon>Physalacriaceae</taxon>
        <taxon>Guyanagaster</taxon>
    </lineage>
</organism>
<evidence type="ECO:0000256" key="4">
    <source>
        <dbReference type="ARBA" id="ARBA00022723"/>
    </source>
</evidence>
<evidence type="ECO:0000256" key="7">
    <source>
        <dbReference type="ARBA" id="ARBA00022786"/>
    </source>
</evidence>
<feature type="region of interest" description="Disordered" evidence="9">
    <location>
        <begin position="8"/>
        <end position="32"/>
    </location>
</feature>
<keyword evidence="5" id="KW-0677">Repeat</keyword>
<protein>
    <recommendedName>
        <fullName evidence="2">RBR-type E3 ubiquitin transferase</fullName>
        <ecNumber evidence="2">2.3.2.31</ecNumber>
    </recommendedName>
</protein>
<gene>
    <name evidence="11" type="ORF">BT62DRAFT_725362</name>
</gene>
<dbReference type="EMBL" id="MU250529">
    <property type="protein sequence ID" value="KAG7448746.1"/>
    <property type="molecule type" value="Genomic_DNA"/>
</dbReference>
<dbReference type="InterPro" id="IPR002867">
    <property type="entry name" value="IBR_dom"/>
</dbReference>
<evidence type="ECO:0000256" key="8">
    <source>
        <dbReference type="ARBA" id="ARBA00022833"/>
    </source>
</evidence>
<dbReference type="GO" id="GO:0008270">
    <property type="term" value="F:zinc ion binding"/>
    <property type="evidence" value="ECO:0007669"/>
    <property type="project" value="UniProtKB-KW"/>
</dbReference>
<evidence type="ECO:0000256" key="6">
    <source>
        <dbReference type="ARBA" id="ARBA00022771"/>
    </source>
</evidence>
<dbReference type="EC" id="2.3.2.31" evidence="2"/>
<evidence type="ECO:0000256" key="1">
    <source>
        <dbReference type="ARBA" id="ARBA00001798"/>
    </source>
</evidence>
<sequence length="546" mass="59672">MISMYLAQSHASGRPPRVVFPGASSSRSANMSESPTCSVCFGNIEGPVITAPCRHTFDAACMEALISASTKDESLFPPKCCLDPIPIESVQSHVEASVVAAFKEKSIEFSTPIRVYCSNPNCSRFLGPKNDGKSPSAPLTCSCTTVTCNSCRGTIANGDIRSHTCTSDTLEQEVRALADKKKWATCPGCNNLVELSVGCSHMTCRCGTQFCYRCNAEWGACDCARRELLAMGHAPLPRDRIFDYLPIFAQPLDRHPPARAPPVMRGNAPLTRHNLERLGGIDHSRPLPPHLPTPFHRLRRLSTQAEAGPDRHNNMFIPHSRPDFGSMRAHIESGMSNPPPIHNSPALPLDQMFPDTDHTSRPPNYESLSRDMPSENPSTLRLPRPLRPDILSRPMLLRASRPDRMQGAGTRTSPIVLDDDGDTVMGAPAPAIPPFLHNTNRSSIPPPRGIGPFRHAIRADGPDLNVNVDENPFATNVRPPWEEPLMSLSPLRGRGSVRHAPPPAVAASAGNLYDRQPPFMEPHTVVQPPDANILYHTNSSINFPDI</sequence>
<dbReference type="Gene3D" id="1.20.120.1750">
    <property type="match status" value="1"/>
</dbReference>
<accession>A0A9P8AV46</accession>
<dbReference type="SUPFAM" id="SSF57850">
    <property type="entry name" value="RING/U-box"/>
    <property type="match status" value="2"/>
</dbReference>
<dbReference type="InterPro" id="IPR013083">
    <property type="entry name" value="Znf_RING/FYVE/PHD"/>
</dbReference>
<dbReference type="RefSeq" id="XP_043042246.1">
    <property type="nucleotide sequence ID" value="XM_043182025.1"/>
</dbReference>
<evidence type="ECO:0000313" key="11">
    <source>
        <dbReference type="EMBL" id="KAG7448746.1"/>
    </source>
</evidence>
<evidence type="ECO:0000256" key="9">
    <source>
        <dbReference type="SAM" id="MobiDB-lite"/>
    </source>
</evidence>
<keyword evidence="8" id="KW-0862">Zinc</keyword>
<dbReference type="GO" id="GO:0016567">
    <property type="term" value="P:protein ubiquitination"/>
    <property type="evidence" value="ECO:0007669"/>
    <property type="project" value="InterPro"/>
</dbReference>
<evidence type="ECO:0000256" key="3">
    <source>
        <dbReference type="ARBA" id="ARBA00022679"/>
    </source>
</evidence>
<keyword evidence="3" id="KW-0808">Transferase</keyword>
<dbReference type="InterPro" id="IPR018957">
    <property type="entry name" value="Znf_C3HC4_RING-type"/>
</dbReference>
<evidence type="ECO:0000256" key="2">
    <source>
        <dbReference type="ARBA" id="ARBA00012251"/>
    </source>
</evidence>
<dbReference type="Gene3D" id="3.30.40.10">
    <property type="entry name" value="Zinc/RING finger domain, C3HC4 (zinc finger)"/>
    <property type="match status" value="1"/>
</dbReference>
<dbReference type="OrthoDB" id="9977870at2759"/>
<evidence type="ECO:0000313" key="12">
    <source>
        <dbReference type="Proteomes" id="UP000812287"/>
    </source>
</evidence>
<proteinExistence type="predicted"/>
<dbReference type="GeneID" id="66104321"/>
<dbReference type="Pfam" id="PF01485">
    <property type="entry name" value="IBR"/>
    <property type="match status" value="2"/>
</dbReference>
<evidence type="ECO:0000256" key="5">
    <source>
        <dbReference type="ARBA" id="ARBA00022737"/>
    </source>
</evidence>
<keyword evidence="7" id="KW-0833">Ubl conjugation pathway</keyword>
<dbReference type="InterPro" id="IPR044066">
    <property type="entry name" value="TRIAD_supradom"/>
</dbReference>
<feature type="domain" description="RING-type" evidence="10">
    <location>
        <begin position="33"/>
        <end position="239"/>
    </location>
</feature>
<evidence type="ECO:0000259" key="10">
    <source>
        <dbReference type="PROSITE" id="PS51873"/>
    </source>
</evidence>
<keyword evidence="6" id="KW-0863">Zinc-finger</keyword>
<dbReference type="AlphaFoldDB" id="A0A9P8AV46"/>
<dbReference type="Proteomes" id="UP000812287">
    <property type="component" value="Unassembled WGS sequence"/>
</dbReference>
<dbReference type="CDD" id="cd22584">
    <property type="entry name" value="Rcat_RBR_unk"/>
    <property type="match status" value="1"/>
</dbReference>
<feature type="region of interest" description="Disordered" evidence="9">
    <location>
        <begin position="335"/>
        <end position="386"/>
    </location>
</feature>
<keyword evidence="4" id="KW-0479">Metal-binding</keyword>
<dbReference type="GO" id="GO:0061630">
    <property type="term" value="F:ubiquitin protein ligase activity"/>
    <property type="evidence" value="ECO:0007669"/>
    <property type="project" value="UniProtKB-EC"/>
</dbReference>
<comment type="caution">
    <text evidence="11">The sequence shown here is derived from an EMBL/GenBank/DDBJ whole genome shotgun (WGS) entry which is preliminary data.</text>
</comment>
<reference evidence="11" key="1">
    <citation type="submission" date="2020-11" db="EMBL/GenBank/DDBJ databases">
        <title>Adaptations for nitrogen fixation in a non-lichenized fungal sporocarp promotes dispersal by wood-feeding termites.</title>
        <authorList>
            <consortium name="DOE Joint Genome Institute"/>
            <person name="Koch R.A."/>
            <person name="Yoon G."/>
            <person name="Arayal U."/>
            <person name="Lail K."/>
            <person name="Amirebrahimi M."/>
            <person name="Labutti K."/>
            <person name="Lipzen A."/>
            <person name="Riley R."/>
            <person name="Barry K."/>
            <person name="Henrissat B."/>
            <person name="Grigoriev I.V."/>
            <person name="Herr J.R."/>
            <person name="Aime M.C."/>
        </authorList>
    </citation>
    <scope>NUCLEOTIDE SEQUENCE</scope>
    <source>
        <strain evidence="11">MCA 3950</strain>
    </source>
</reference>
<dbReference type="PROSITE" id="PS51873">
    <property type="entry name" value="TRIAD"/>
    <property type="match status" value="1"/>
</dbReference>
<dbReference type="PANTHER" id="PTHR11685">
    <property type="entry name" value="RBR FAMILY RING FINGER AND IBR DOMAIN-CONTAINING"/>
    <property type="match status" value="1"/>
</dbReference>